<reference evidence="2" key="1">
    <citation type="submission" date="2014-06" db="EMBL/GenBank/DDBJ databases">
        <authorList>
            <person name="Ju J."/>
            <person name="Zhang J."/>
        </authorList>
    </citation>
    <scope>NUCLEOTIDE SEQUENCE</scope>
    <source>
        <strain evidence="2">SscI8</strain>
    </source>
</reference>
<proteinExistence type="predicted"/>
<dbReference type="PANTHER" id="PTHR43441:SF2">
    <property type="entry name" value="FAMILY ACETYLTRANSFERASE, PUTATIVE (AFU_ORTHOLOGUE AFUA_7G00850)-RELATED"/>
    <property type="match status" value="1"/>
</dbReference>
<evidence type="ECO:0000259" key="1">
    <source>
        <dbReference type="PROSITE" id="PS51186"/>
    </source>
</evidence>
<dbReference type="AlphaFoldDB" id="A0A127ZJA0"/>
<feature type="domain" description="N-acetyltransferase" evidence="1">
    <location>
        <begin position="20"/>
        <end position="187"/>
    </location>
</feature>
<dbReference type="Pfam" id="PF13302">
    <property type="entry name" value="Acetyltransf_3"/>
    <property type="match status" value="1"/>
</dbReference>
<dbReference type="Gene3D" id="3.40.630.30">
    <property type="match status" value="1"/>
</dbReference>
<dbReference type="PROSITE" id="PS51186">
    <property type="entry name" value="GNAT"/>
    <property type="match status" value="1"/>
</dbReference>
<accession>A0A127ZJA0</accession>
<dbReference type="OrthoDB" id="64477at2759"/>
<dbReference type="SUPFAM" id="SSF55729">
    <property type="entry name" value="Acyl-CoA N-acyltransferases (Nat)"/>
    <property type="match status" value="1"/>
</dbReference>
<dbReference type="InterPro" id="IPR051908">
    <property type="entry name" value="Ribosomal_N-acetyltransferase"/>
</dbReference>
<evidence type="ECO:0000313" key="2">
    <source>
        <dbReference type="EMBL" id="CDU26012.1"/>
    </source>
</evidence>
<dbReference type="GO" id="GO:0008999">
    <property type="term" value="F:protein-N-terminal-alanine acetyltransferase activity"/>
    <property type="evidence" value="ECO:0007669"/>
    <property type="project" value="TreeGrafter"/>
</dbReference>
<dbReference type="GO" id="GO:1990189">
    <property type="term" value="F:protein N-terminal-serine acetyltransferase activity"/>
    <property type="evidence" value="ECO:0007669"/>
    <property type="project" value="TreeGrafter"/>
</dbReference>
<sequence>MTHPTFDSATFTLAVPGTDLTLRPVRLSDAPNLRDRDRCADPLNVQFLPHLQGKENQIVGEVEAWIHSVQAGFNKNSLLLVIVDSSGKVIGEGPLGSINWDTKEAESGVMLDHQQAGKGVATKVLNASMDFAFRELGLEKVKYGTMQDNKAMSKVLMDKLKVKGKPEEGTMKDGNKEYNFVFTKQDWLAASS</sequence>
<protein>
    <recommendedName>
        <fullName evidence="1">N-acetyltransferase domain-containing protein</fullName>
    </recommendedName>
</protein>
<gene>
    <name evidence="2" type="ORF">SPSC_06183</name>
</gene>
<dbReference type="PANTHER" id="PTHR43441">
    <property type="entry name" value="RIBOSOMAL-PROTEIN-SERINE ACETYLTRANSFERASE"/>
    <property type="match status" value="1"/>
</dbReference>
<name>A0A127ZJA0_9BASI</name>
<dbReference type="EMBL" id="LK056692">
    <property type="protein sequence ID" value="CDU26012.1"/>
    <property type="molecule type" value="Genomic_DNA"/>
</dbReference>
<organism evidence="2">
    <name type="scientific">Sporisorium scitamineum</name>
    <dbReference type="NCBI Taxonomy" id="49012"/>
    <lineage>
        <taxon>Eukaryota</taxon>
        <taxon>Fungi</taxon>
        <taxon>Dikarya</taxon>
        <taxon>Basidiomycota</taxon>
        <taxon>Ustilaginomycotina</taxon>
        <taxon>Ustilaginomycetes</taxon>
        <taxon>Ustilaginales</taxon>
        <taxon>Ustilaginaceae</taxon>
        <taxon>Sporisorium</taxon>
    </lineage>
</organism>
<dbReference type="InterPro" id="IPR000182">
    <property type="entry name" value="GNAT_dom"/>
</dbReference>
<dbReference type="InterPro" id="IPR016181">
    <property type="entry name" value="Acyl_CoA_acyltransferase"/>
</dbReference>